<evidence type="ECO:0000256" key="13">
    <source>
        <dbReference type="SAM" id="Phobius"/>
    </source>
</evidence>
<dbReference type="GO" id="GO:0006811">
    <property type="term" value="P:monoatomic ion transport"/>
    <property type="evidence" value="ECO:0007669"/>
    <property type="project" value="UniProtKB-KW"/>
</dbReference>
<evidence type="ECO:0000256" key="1">
    <source>
        <dbReference type="ARBA" id="ARBA00003408"/>
    </source>
</evidence>
<keyword evidence="7" id="KW-1003">Cell membrane</keyword>
<feature type="transmembrane region" description="Helical" evidence="13">
    <location>
        <begin position="106"/>
        <end position="128"/>
    </location>
</feature>
<comment type="subcellular location">
    <subcellularLocation>
        <location evidence="2">Cell membrane</location>
        <topology evidence="2">Multi-pass membrane protein</topology>
    </subcellularLocation>
</comment>
<gene>
    <name evidence="14" type="ORF">P0Y55_13225</name>
</gene>
<dbReference type="GO" id="GO:0042910">
    <property type="term" value="F:xenobiotic transmembrane transporter activity"/>
    <property type="evidence" value="ECO:0007669"/>
    <property type="project" value="InterPro"/>
</dbReference>
<dbReference type="PIRSF" id="PIRSF006603">
    <property type="entry name" value="DinF"/>
    <property type="match status" value="1"/>
</dbReference>
<dbReference type="AlphaFoldDB" id="A0AA95EVJ0"/>
<dbReference type="GO" id="GO:0015297">
    <property type="term" value="F:antiporter activity"/>
    <property type="evidence" value="ECO:0007669"/>
    <property type="project" value="UniProtKB-KW"/>
</dbReference>
<protein>
    <recommendedName>
        <fullName evidence="4">Probable multidrug resistance protein NorM</fullName>
    </recommendedName>
    <alternativeName>
        <fullName evidence="12">Multidrug-efflux transporter</fullName>
    </alternativeName>
</protein>
<evidence type="ECO:0000256" key="8">
    <source>
        <dbReference type="ARBA" id="ARBA00022692"/>
    </source>
</evidence>
<evidence type="ECO:0000256" key="6">
    <source>
        <dbReference type="ARBA" id="ARBA00022449"/>
    </source>
</evidence>
<evidence type="ECO:0000313" key="14">
    <source>
        <dbReference type="EMBL" id="WEK53537.1"/>
    </source>
</evidence>
<proteinExistence type="inferred from homology"/>
<evidence type="ECO:0000256" key="3">
    <source>
        <dbReference type="ARBA" id="ARBA00010199"/>
    </source>
</evidence>
<keyword evidence="6" id="KW-0050">Antiport</keyword>
<evidence type="ECO:0000256" key="2">
    <source>
        <dbReference type="ARBA" id="ARBA00004651"/>
    </source>
</evidence>
<organism evidence="14 15">
    <name type="scientific">Candidatus Cohnella colombiensis</name>
    <dbReference type="NCBI Taxonomy" id="3121368"/>
    <lineage>
        <taxon>Bacteria</taxon>
        <taxon>Bacillati</taxon>
        <taxon>Bacillota</taxon>
        <taxon>Bacilli</taxon>
        <taxon>Bacillales</taxon>
        <taxon>Paenibacillaceae</taxon>
        <taxon>Cohnella</taxon>
    </lineage>
</organism>
<keyword evidence="11 13" id="KW-0472">Membrane</keyword>
<dbReference type="Pfam" id="PF01554">
    <property type="entry name" value="MatE"/>
    <property type="match status" value="2"/>
</dbReference>
<feature type="transmembrane region" description="Helical" evidence="13">
    <location>
        <begin position="74"/>
        <end position="94"/>
    </location>
</feature>
<feature type="transmembrane region" description="Helical" evidence="13">
    <location>
        <begin position="298"/>
        <end position="316"/>
    </location>
</feature>
<dbReference type="EMBL" id="CP119317">
    <property type="protein sequence ID" value="WEK53537.1"/>
    <property type="molecule type" value="Genomic_DNA"/>
</dbReference>
<dbReference type="Proteomes" id="UP001178662">
    <property type="component" value="Chromosome"/>
</dbReference>
<feature type="transmembrane region" description="Helical" evidence="13">
    <location>
        <begin position="208"/>
        <end position="230"/>
    </location>
</feature>
<evidence type="ECO:0000313" key="15">
    <source>
        <dbReference type="Proteomes" id="UP001178662"/>
    </source>
</evidence>
<dbReference type="InterPro" id="IPR050222">
    <property type="entry name" value="MATE_MdtK"/>
</dbReference>
<evidence type="ECO:0000256" key="11">
    <source>
        <dbReference type="ARBA" id="ARBA00023136"/>
    </source>
</evidence>
<comment type="similarity">
    <text evidence="3">Belongs to the multi antimicrobial extrusion (MATE) (TC 2.A.66.1) family.</text>
</comment>
<evidence type="ECO:0000256" key="9">
    <source>
        <dbReference type="ARBA" id="ARBA00022989"/>
    </source>
</evidence>
<evidence type="ECO:0000256" key="10">
    <source>
        <dbReference type="ARBA" id="ARBA00023065"/>
    </source>
</evidence>
<dbReference type="NCBIfam" id="TIGR00797">
    <property type="entry name" value="matE"/>
    <property type="match status" value="1"/>
</dbReference>
<feature type="transmembrane region" description="Helical" evidence="13">
    <location>
        <begin position="180"/>
        <end position="202"/>
    </location>
</feature>
<dbReference type="InterPro" id="IPR048279">
    <property type="entry name" value="MdtK-like"/>
</dbReference>
<dbReference type="GO" id="GO:0005886">
    <property type="term" value="C:plasma membrane"/>
    <property type="evidence" value="ECO:0007669"/>
    <property type="project" value="UniProtKB-SubCell"/>
</dbReference>
<keyword evidence="15" id="KW-1185">Reference proteome</keyword>
<accession>A0AA95EVJ0</accession>
<evidence type="ECO:0000256" key="5">
    <source>
        <dbReference type="ARBA" id="ARBA00022448"/>
    </source>
</evidence>
<reference evidence="14" key="1">
    <citation type="submission" date="2023-03" db="EMBL/GenBank/DDBJ databases">
        <title>Andean soil-derived lignocellulolytic bacterial consortium as a source of novel taxa and putative plastic-active enzymes.</title>
        <authorList>
            <person name="Diaz-Garcia L."/>
            <person name="Chuvochina M."/>
            <person name="Feuerriegel G."/>
            <person name="Bunk B."/>
            <person name="Sproer C."/>
            <person name="Streit W.R."/>
            <person name="Rodriguez L.M."/>
            <person name="Overmann J."/>
            <person name="Jimenez D.J."/>
        </authorList>
    </citation>
    <scope>NUCLEOTIDE SEQUENCE</scope>
    <source>
        <strain evidence="14">MAG 2441</strain>
    </source>
</reference>
<feature type="transmembrane region" description="Helical" evidence="13">
    <location>
        <begin position="337"/>
        <end position="357"/>
    </location>
</feature>
<sequence>MQRLGTVVTNKTQFLLNKYFTGHTMTYKQMFAMIIPIFVDMAFIVIMSIMNTAMISSSGVAAVSAVSSVDTLNIFIMSVFIAIATGGTVIVAQYKGSGNQEMVSRTAAQSISTVTLISLLISLFVIIFNTSTLQLLFGSAEAEVLHNAKIFLIGNCISFPFLGLYQAITGVLRGVADTKACLVLSIILNATYFFLNIILITIFDFGVIGLTVSLIIARVIGAVASFIYLLKYDHTLRFKVKDALKLNYSIIRKMMYIGLPFAAEQMFFNGGKILTQTFIVQFGTLAMTINAISNSIAMLFQMVGNALAVAIVTIVGQCIGRNDIPDARKFIRSLHGLSAVSFLLMAAIIIPFFPMIVNLFSPPAEIVPTIYILMVMLAIAHPLVWSISFMMPSALRAAGDSKFTSITSLLTMWLFRIILGYILGVTLGYGIIGIWIAMVAEWAVRGVIFTWRYKGDKWYKHKLI</sequence>
<dbReference type="PANTHER" id="PTHR43298">
    <property type="entry name" value="MULTIDRUG RESISTANCE PROTEIN NORM-RELATED"/>
    <property type="match status" value="1"/>
</dbReference>
<evidence type="ECO:0000256" key="12">
    <source>
        <dbReference type="ARBA" id="ARBA00031636"/>
    </source>
</evidence>
<dbReference type="PANTHER" id="PTHR43298:SF2">
    <property type="entry name" value="FMN_FAD EXPORTER YEEO-RELATED"/>
    <property type="match status" value="1"/>
</dbReference>
<evidence type="ECO:0000256" key="4">
    <source>
        <dbReference type="ARBA" id="ARBA00020268"/>
    </source>
</evidence>
<feature type="transmembrane region" description="Helical" evidence="13">
    <location>
        <begin position="273"/>
        <end position="292"/>
    </location>
</feature>
<feature type="transmembrane region" description="Helical" evidence="13">
    <location>
        <begin position="148"/>
        <end position="168"/>
    </location>
</feature>
<evidence type="ECO:0000256" key="7">
    <source>
        <dbReference type="ARBA" id="ARBA00022475"/>
    </source>
</evidence>
<dbReference type="InterPro" id="IPR002528">
    <property type="entry name" value="MATE_fam"/>
</dbReference>
<keyword evidence="8 13" id="KW-0812">Transmembrane</keyword>
<keyword evidence="10" id="KW-0406">Ion transport</keyword>
<keyword evidence="9 13" id="KW-1133">Transmembrane helix</keyword>
<feature type="transmembrane region" description="Helical" evidence="13">
    <location>
        <begin position="30"/>
        <end position="54"/>
    </location>
</feature>
<feature type="transmembrane region" description="Helical" evidence="13">
    <location>
        <begin position="369"/>
        <end position="391"/>
    </location>
</feature>
<keyword evidence="5" id="KW-0813">Transport</keyword>
<name>A0AA95EVJ0_9BACL</name>
<comment type="function">
    <text evidence="1">Multidrug efflux pump.</text>
</comment>